<gene>
    <name evidence="2" type="ORF">AVDCRST_MAG22-3525</name>
</gene>
<name>A0A6J4Q9N2_9ACTN</name>
<proteinExistence type="predicted"/>
<dbReference type="GO" id="GO:0019154">
    <property type="term" value="F:glycolate dehydrogenase activity"/>
    <property type="evidence" value="ECO:0007669"/>
    <property type="project" value="UniProtKB-EC"/>
</dbReference>
<dbReference type="EMBL" id="CADCUV010000169">
    <property type="protein sequence ID" value="CAA9434277.1"/>
    <property type="molecule type" value="Genomic_DNA"/>
</dbReference>
<protein>
    <submittedName>
        <fullName evidence="2">Glycolate dehydrogenase, subunit GlcD</fullName>
        <ecNumber evidence="2">1.1.99.14</ecNumber>
    </submittedName>
</protein>
<feature type="compositionally biased region" description="Low complexity" evidence="1">
    <location>
        <begin position="7"/>
        <end position="22"/>
    </location>
</feature>
<feature type="non-terminal residue" evidence="2">
    <location>
        <position position="29"/>
    </location>
</feature>
<organism evidence="2">
    <name type="scientific">uncultured Rubrobacteraceae bacterium</name>
    <dbReference type="NCBI Taxonomy" id="349277"/>
    <lineage>
        <taxon>Bacteria</taxon>
        <taxon>Bacillati</taxon>
        <taxon>Actinomycetota</taxon>
        <taxon>Rubrobacteria</taxon>
        <taxon>Rubrobacterales</taxon>
        <taxon>Rubrobacteraceae</taxon>
        <taxon>environmental samples</taxon>
    </lineage>
</organism>
<accession>A0A6J4Q9N2</accession>
<evidence type="ECO:0000313" key="2">
    <source>
        <dbReference type="EMBL" id="CAA9434277.1"/>
    </source>
</evidence>
<keyword evidence="2" id="KW-0560">Oxidoreductase</keyword>
<feature type="non-terminal residue" evidence="2">
    <location>
        <position position="1"/>
    </location>
</feature>
<sequence length="29" mass="2957">LPDPTPLRRAAGPLPNAPRPAGRPGGELL</sequence>
<feature type="region of interest" description="Disordered" evidence="1">
    <location>
        <begin position="1"/>
        <end position="29"/>
    </location>
</feature>
<dbReference type="EC" id="1.1.99.14" evidence="2"/>
<reference evidence="2" key="1">
    <citation type="submission" date="2020-02" db="EMBL/GenBank/DDBJ databases">
        <authorList>
            <person name="Meier V. D."/>
        </authorList>
    </citation>
    <scope>NUCLEOTIDE SEQUENCE</scope>
    <source>
        <strain evidence="2">AVDCRST_MAG22</strain>
    </source>
</reference>
<evidence type="ECO:0000256" key="1">
    <source>
        <dbReference type="SAM" id="MobiDB-lite"/>
    </source>
</evidence>
<dbReference type="AlphaFoldDB" id="A0A6J4Q9N2"/>